<evidence type="ECO:0000313" key="3">
    <source>
        <dbReference type="EMBL" id="SDS54508.1"/>
    </source>
</evidence>
<reference evidence="4" key="1">
    <citation type="submission" date="2016-10" db="EMBL/GenBank/DDBJ databases">
        <authorList>
            <person name="Varghese N."/>
            <person name="Submissions S."/>
        </authorList>
    </citation>
    <scope>NUCLEOTIDE SEQUENCE [LARGE SCALE GENOMIC DNA]</scope>
    <source>
        <strain evidence="4">NRRL B-51270</strain>
    </source>
</reference>
<protein>
    <recommendedName>
        <fullName evidence="5">Lipoprotein</fullName>
    </recommendedName>
</protein>
<keyword evidence="4" id="KW-1185">Reference proteome</keyword>
<organism evidence="3 4">
    <name type="scientific">Halopseudomonas xinjiangensis</name>
    <dbReference type="NCBI Taxonomy" id="487184"/>
    <lineage>
        <taxon>Bacteria</taxon>
        <taxon>Pseudomonadati</taxon>
        <taxon>Pseudomonadota</taxon>
        <taxon>Gammaproteobacteria</taxon>
        <taxon>Pseudomonadales</taxon>
        <taxon>Pseudomonadaceae</taxon>
        <taxon>Halopseudomonas</taxon>
    </lineage>
</organism>
<accession>A0A1H1T2X9</accession>
<feature type="region of interest" description="Disordered" evidence="1">
    <location>
        <begin position="67"/>
        <end position="100"/>
    </location>
</feature>
<keyword evidence="2" id="KW-0732">Signal</keyword>
<name>A0A1H1T2X9_9GAMM</name>
<evidence type="ECO:0008006" key="5">
    <source>
        <dbReference type="Google" id="ProtNLM"/>
    </source>
</evidence>
<dbReference type="EMBL" id="LT629736">
    <property type="protein sequence ID" value="SDS54508.1"/>
    <property type="molecule type" value="Genomic_DNA"/>
</dbReference>
<dbReference type="PROSITE" id="PS51257">
    <property type="entry name" value="PROKAR_LIPOPROTEIN"/>
    <property type="match status" value="1"/>
</dbReference>
<gene>
    <name evidence="3" type="ORF">SAMN05216421_1721</name>
</gene>
<dbReference type="STRING" id="487184.SAMN05216421_1721"/>
<dbReference type="Proteomes" id="UP000243207">
    <property type="component" value="Chromosome I"/>
</dbReference>
<evidence type="ECO:0000256" key="1">
    <source>
        <dbReference type="SAM" id="MobiDB-lite"/>
    </source>
</evidence>
<dbReference type="AlphaFoldDB" id="A0A1H1T2X9"/>
<proteinExistence type="predicted"/>
<sequence>MKNMPRYSSLLGLALAALVLTGCEAAEESAQNLLDKTMERTTEAARKIADEAVGDAVDQFNEELDGMQEHVKETLGKPAEHDEATEQAKDESATEEKNRG</sequence>
<evidence type="ECO:0000313" key="4">
    <source>
        <dbReference type="Proteomes" id="UP000243207"/>
    </source>
</evidence>
<evidence type="ECO:0000256" key="2">
    <source>
        <dbReference type="SAM" id="SignalP"/>
    </source>
</evidence>
<dbReference type="RefSeq" id="WP_093393221.1">
    <property type="nucleotide sequence ID" value="NZ_LT629736.1"/>
</dbReference>
<feature type="chain" id="PRO_5009260729" description="Lipoprotein" evidence="2">
    <location>
        <begin position="26"/>
        <end position="100"/>
    </location>
</feature>
<dbReference type="OrthoDB" id="9952903at2"/>
<feature type="signal peptide" evidence="2">
    <location>
        <begin position="1"/>
        <end position="25"/>
    </location>
</feature>